<reference evidence="3" key="1">
    <citation type="journal article" date="2022" name="J. Hered.">
        <title>A De Novo Chromosome-Level Genome Assembly of the White-Tailed Deer, Odocoileus Virginianus.</title>
        <authorList>
            <person name="London E.W."/>
            <person name="Roca A.L."/>
            <person name="Novakofski J.E."/>
            <person name="Mateus-Pinilla N.E."/>
        </authorList>
    </citation>
    <scope>NUCLEOTIDE SEQUENCE [LARGE SCALE GENOMIC DNA]</scope>
</reference>
<feature type="signal peptide" evidence="2">
    <location>
        <begin position="1"/>
        <end position="19"/>
    </location>
</feature>
<feature type="region of interest" description="Disordered" evidence="1">
    <location>
        <begin position="120"/>
        <end position="175"/>
    </location>
</feature>
<sequence length="212" mass="22841">MAATTGVTLLVLLLCCGQGAELPPINLTSGTTTTTNNTKVQQDMLGVFDEILVQEMMESNRSSMSKIRNSGTTLSTRLLKEKNASIDESDQLSAGEGFHEFADVSPISLEAEDKILNEPSVDASHHTSGPEGYHESQISSGTADSLHGNGKSSLPTRPGWHPRAEERGCGIQPPLRVRPRFSDAANLMGEEGSHLLLICNFLTKSEFGQLIF</sequence>
<dbReference type="Pfam" id="PF15307">
    <property type="entry name" value="SPACA7"/>
    <property type="match status" value="1"/>
</dbReference>
<reference evidence="4" key="2">
    <citation type="submission" date="2025-08" db="UniProtKB">
        <authorList>
            <consortium name="RefSeq"/>
        </authorList>
    </citation>
    <scope>IDENTIFICATION</scope>
    <source>
        <tissue evidence="4">Tongue muscle</tissue>
    </source>
</reference>
<organism evidence="3 4">
    <name type="scientific">Odocoileus virginianus</name>
    <name type="common">White-tailed deer</name>
    <dbReference type="NCBI Taxonomy" id="9874"/>
    <lineage>
        <taxon>Eukaryota</taxon>
        <taxon>Metazoa</taxon>
        <taxon>Chordata</taxon>
        <taxon>Craniata</taxon>
        <taxon>Vertebrata</taxon>
        <taxon>Euteleostomi</taxon>
        <taxon>Mammalia</taxon>
        <taxon>Eutheria</taxon>
        <taxon>Laurasiatheria</taxon>
        <taxon>Artiodactyla</taxon>
        <taxon>Ruminantia</taxon>
        <taxon>Pecora</taxon>
        <taxon>Cervidae</taxon>
        <taxon>Odocoileinae</taxon>
        <taxon>Odocoileus</taxon>
    </lineage>
</organism>
<proteinExistence type="predicted"/>
<name>A0ABM4II51_ODOVR</name>
<dbReference type="Proteomes" id="UP001652640">
    <property type="component" value="Chromosome 8"/>
</dbReference>
<evidence type="ECO:0000256" key="2">
    <source>
        <dbReference type="SAM" id="SignalP"/>
    </source>
</evidence>
<keyword evidence="2" id="KW-0732">Signal</keyword>
<accession>A0ABM4II51</accession>
<feature type="chain" id="PRO_5046019840" evidence="2">
    <location>
        <begin position="20"/>
        <end position="212"/>
    </location>
</feature>
<evidence type="ECO:0000256" key="1">
    <source>
        <dbReference type="SAM" id="MobiDB-lite"/>
    </source>
</evidence>
<evidence type="ECO:0000313" key="3">
    <source>
        <dbReference type="Proteomes" id="UP001652640"/>
    </source>
</evidence>
<keyword evidence="3" id="KW-1185">Reference proteome</keyword>
<dbReference type="InterPro" id="IPR029301">
    <property type="entry name" value="SPACA7"/>
</dbReference>
<dbReference type="RefSeq" id="XP_070327495.1">
    <property type="nucleotide sequence ID" value="XM_070471394.1"/>
</dbReference>
<protein>
    <submittedName>
        <fullName evidence="4">Sperm acrosome-associated protein 7 isoform X1</fullName>
    </submittedName>
</protein>
<dbReference type="GeneID" id="110137541"/>
<evidence type="ECO:0000313" key="4">
    <source>
        <dbReference type="RefSeq" id="XP_070327495.1"/>
    </source>
</evidence>
<gene>
    <name evidence="4" type="primary">SPACA7</name>
</gene>